<gene>
    <name evidence="1" type="ORF">ANE_LOCUS15550</name>
</gene>
<name>A0A565BUS5_9BRAS</name>
<protein>
    <submittedName>
        <fullName evidence="1">Uncharacterized protein</fullName>
    </submittedName>
</protein>
<dbReference type="EMBL" id="CABITT030000005">
    <property type="protein sequence ID" value="VVB05106.1"/>
    <property type="molecule type" value="Genomic_DNA"/>
</dbReference>
<sequence>METTAVCEQMSYPKPYIEHNWYLFIVNVIYRCSVACNPLVHVLVFVTVNSPQSSCVRWYSQTILFFEIPSISKENSPLFDSEPVIHGFSYYFIDC</sequence>
<reference evidence="1" key="1">
    <citation type="submission" date="2019-07" db="EMBL/GenBank/DDBJ databases">
        <authorList>
            <person name="Dittberner H."/>
        </authorList>
    </citation>
    <scope>NUCLEOTIDE SEQUENCE [LARGE SCALE GENOMIC DNA]</scope>
</reference>
<proteinExistence type="predicted"/>
<dbReference type="AlphaFoldDB" id="A0A565BUS5"/>
<accession>A0A565BUS5</accession>
<keyword evidence="2" id="KW-1185">Reference proteome</keyword>
<comment type="caution">
    <text evidence="1">The sequence shown here is derived from an EMBL/GenBank/DDBJ whole genome shotgun (WGS) entry which is preliminary data.</text>
</comment>
<dbReference type="Proteomes" id="UP000489600">
    <property type="component" value="Unassembled WGS sequence"/>
</dbReference>
<organism evidence="1 2">
    <name type="scientific">Arabis nemorensis</name>
    <dbReference type="NCBI Taxonomy" id="586526"/>
    <lineage>
        <taxon>Eukaryota</taxon>
        <taxon>Viridiplantae</taxon>
        <taxon>Streptophyta</taxon>
        <taxon>Embryophyta</taxon>
        <taxon>Tracheophyta</taxon>
        <taxon>Spermatophyta</taxon>
        <taxon>Magnoliopsida</taxon>
        <taxon>eudicotyledons</taxon>
        <taxon>Gunneridae</taxon>
        <taxon>Pentapetalae</taxon>
        <taxon>rosids</taxon>
        <taxon>malvids</taxon>
        <taxon>Brassicales</taxon>
        <taxon>Brassicaceae</taxon>
        <taxon>Arabideae</taxon>
        <taxon>Arabis</taxon>
    </lineage>
</organism>
<evidence type="ECO:0000313" key="2">
    <source>
        <dbReference type="Proteomes" id="UP000489600"/>
    </source>
</evidence>
<evidence type="ECO:0000313" key="1">
    <source>
        <dbReference type="EMBL" id="VVB05106.1"/>
    </source>
</evidence>